<evidence type="ECO:0000256" key="3">
    <source>
        <dbReference type="ARBA" id="ARBA00022989"/>
    </source>
</evidence>
<reference evidence="8" key="1">
    <citation type="submission" date="2025-08" db="UniProtKB">
        <authorList>
            <consortium name="RefSeq"/>
        </authorList>
    </citation>
    <scope>IDENTIFICATION</scope>
</reference>
<evidence type="ECO:0000256" key="2">
    <source>
        <dbReference type="ARBA" id="ARBA00022692"/>
    </source>
</evidence>
<keyword evidence="3 6" id="KW-1133">Transmembrane helix</keyword>
<keyword evidence="2 6" id="KW-0812">Transmembrane</keyword>
<feature type="transmembrane region" description="Helical" evidence="6">
    <location>
        <begin position="376"/>
        <end position="395"/>
    </location>
</feature>
<feature type="transmembrane region" description="Helical" evidence="6">
    <location>
        <begin position="690"/>
        <end position="710"/>
    </location>
</feature>
<gene>
    <name evidence="8" type="primary">LOC34619915</name>
</gene>
<feature type="transmembrane region" description="Helical" evidence="6">
    <location>
        <begin position="351"/>
        <end position="369"/>
    </location>
</feature>
<dbReference type="SUPFAM" id="SSF103481">
    <property type="entry name" value="Multidrug resistance efflux transporter EmrE"/>
    <property type="match status" value="1"/>
</dbReference>
<accession>A0A6P6RSU7</accession>
<feature type="region of interest" description="Disordered" evidence="5">
    <location>
        <begin position="172"/>
        <end position="201"/>
    </location>
</feature>
<feature type="transmembrane region" description="Helical" evidence="6">
    <location>
        <begin position="564"/>
        <end position="586"/>
    </location>
</feature>
<comment type="subcellular location">
    <subcellularLocation>
        <location evidence="1">Membrane</location>
        <topology evidence="1">Multi-pass membrane protein</topology>
    </subcellularLocation>
</comment>
<name>A0A6P6RSU7_9EIME</name>
<dbReference type="AlphaFoldDB" id="A0A6P6RSU7"/>
<dbReference type="RefSeq" id="XP_026190170.1">
    <property type="nucleotide sequence ID" value="XM_026334385.1"/>
</dbReference>
<evidence type="ECO:0000313" key="8">
    <source>
        <dbReference type="RefSeq" id="XP_026190170.1"/>
    </source>
</evidence>
<feature type="transmembrane region" description="Helical" evidence="6">
    <location>
        <begin position="598"/>
        <end position="621"/>
    </location>
</feature>
<evidence type="ECO:0000256" key="5">
    <source>
        <dbReference type="SAM" id="MobiDB-lite"/>
    </source>
</evidence>
<dbReference type="OrthoDB" id="354546at2759"/>
<keyword evidence="7" id="KW-1185">Reference proteome</keyword>
<dbReference type="PANTHER" id="PTHR23051:SF0">
    <property type="entry name" value="SOLUTE CARRIER FAMILY 35 MEMBER F5"/>
    <property type="match status" value="1"/>
</dbReference>
<sequence>MTRVRPFECLRWASRSFRGVLSVPCLWGLFLLLVTVLLWSATALLLQELFLKTFPRPLFSTFVQSACPVIFLLAPAASALRNSNAWKTSGSGTGIRAPIWQVVLAGFLAKDAQVLTVDRCLRLLQKRKQQQQNRHRVVLAPEEGRRRRRRLLKLFLCPFRLLRSKASKVQRLPHGFAEATKSPPKTLLNPPPPRQRSHPADCTEAPLALHSGVCSSTEREAGGEGVEFSLLTASPSLVELSSAHYSSTAQAALPVSVNRRSCTNDTSGGSSCHSSTGCTDSFSGGKACGSVEWAVAEGVGTETDELESLATKELHMRLRSVKRTLPLTALWLIAQVSFDASLTLLSITSNSVIQSTSVFLSYFLAVVFLKQQTRRSVLTWLVILAAGVGLISSHVPTTQHVPAGDVGVTGAGVAAAGMQAMVSALPKQPDALVPSPILSSAVHAVQVLNSSQVAALSSPQEVEEPLWEGLSDLAAEFNAAPADHSPQETSADREAFQTNLGVNADTVEPSVALVGNPPGAIHAVLEAAALGPTAVAGPPAAALGDPDQAAAAEDTPEAAASDSALGYMLSFMAAAAYALHTTALKAQEISDPDFDVELIYGMMGLWVLVALPALTLLIHVFRVEPFMWPNFLSWVVLLLCGLVGTALADICWGRAVFLLNPVVATAASNVQIPISLLLDALVVGRSFDSWYFIGMTAVLTAVVAVTLITADKHHHKVGSPLWLPACLPSYACMSGMGRVLNSVCVEVAVSTCKGIFWGRMQNRALDLQCASTDAEQRVCS</sequence>
<dbReference type="GeneID" id="34619915"/>
<evidence type="ECO:0000256" key="6">
    <source>
        <dbReference type="SAM" id="Phobius"/>
    </source>
</evidence>
<organism evidence="7 8">
    <name type="scientific">Cyclospora cayetanensis</name>
    <dbReference type="NCBI Taxonomy" id="88456"/>
    <lineage>
        <taxon>Eukaryota</taxon>
        <taxon>Sar</taxon>
        <taxon>Alveolata</taxon>
        <taxon>Apicomplexa</taxon>
        <taxon>Conoidasida</taxon>
        <taxon>Coccidia</taxon>
        <taxon>Eucoccidiorida</taxon>
        <taxon>Eimeriorina</taxon>
        <taxon>Eimeriidae</taxon>
        <taxon>Cyclospora</taxon>
    </lineage>
</organism>
<dbReference type="GO" id="GO:0016020">
    <property type="term" value="C:membrane"/>
    <property type="evidence" value="ECO:0007669"/>
    <property type="project" value="UniProtKB-SubCell"/>
</dbReference>
<feature type="transmembrane region" description="Helical" evidence="6">
    <location>
        <begin position="627"/>
        <end position="648"/>
    </location>
</feature>
<feature type="transmembrane region" description="Helical" evidence="6">
    <location>
        <begin position="21"/>
        <end position="46"/>
    </location>
</feature>
<protein>
    <submittedName>
        <fullName evidence="8">Uncharacterized protein LOC34619915</fullName>
    </submittedName>
</protein>
<feature type="transmembrane region" description="Helical" evidence="6">
    <location>
        <begin position="325"/>
        <end position="345"/>
    </location>
</feature>
<evidence type="ECO:0000313" key="7">
    <source>
        <dbReference type="Proteomes" id="UP000515125"/>
    </source>
</evidence>
<evidence type="ECO:0000256" key="1">
    <source>
        <dbReference type="ARBA" id="ARBA00004141"/>
    </source>
</evidence>
<proteinExistence type="predicted"/>
<dbReference type="Proteomes" id="UP000515125">
    <property type="component" value="Unplaced"/>
</dbReference>
<dbReference type="PANTHER" id="PTHR23051">
    <property type="entry name" value="SOLUTE CARRIER FAMILY 35, MEMBER F5"/>
    <property type="match status" value="1"/>
</dbReference>
<evidence type="ECO:0000256" key="4">
    <source>
        <dbReference type="ARBA" id="ARBA00023136"/>
    </source>
</evidence>
<dbReference type="InterPro" id="IPR037185">
    <property type="entry name" value="EmrE-like"/>
</dbReference>
<keyword evidence="4 6" id="KW-0472">Membrane</keyword>
<feature type="transmembrane region" description="Helical" evidence="6">
    <location>
        <begin position="58"/>
        <end position="80"/>
    </location>
</feature>